<dbReference type="Pfam" id="PF01649">
    <property type="entry name" value="Ribosomal_S20p"/>
    <property type="match status" value="1"/>
</dbReference>
<dbReference type="SUPFAM" id="SSF46992">
    <property type="entry name" value="Ribosomal protein S20"/>
    <property type="match status" value="1"/>
</dbReference>
<dbReference type="GeneID" id="41826854"/>
<dbReference type="GO" id="GO:0006412">
    <property type="term" value="P:translation"/>
    <property type="evidence" value="ECO:0007669"/>
    <property type="project" value="InterPro"/>
</dbReference>
<evidence type="ECO:0000256" key="3">
    <source>
        <dbReference type="ARBA" id="ARBA00022884"/>
    </source>
</evidence>
<dbReference type="AlphaFoldDB" id="A0A5C0F2K4"/>
<evidence type="ECO:0000313" key="6">
    <source>
        <dbReference type="EMBL" id="QEI59586.1"/>
    </source>
</evidence>
<evidence type="ECO:0000256" key="2">
    <source>
        <dbReference type="ARBA" id="ARBA00022730"/>
    </source>
</evidence>
<keyword evidence="3" id="KW-0694">RNA-binding</keyword>
<dbReference type="InterPro" id="IPR036510">
    <property type="entry name" value="Ribosomal_bS20_sf"/>
</dbReference>
<proteinExistence type="inferred from homology"/>
<dbReference type="PANTHER" id="PTHR33398:SF1">
    <property type="entry name" value="SMALL RIBOSOMAL SUBUNIT PROTEIN BS20C"/>
    <property type="match status" value="1"/>
</dbReference>
<keyword evidence="5" id="KW-0687">Ribonucleoprotein</keyword>
<dbReference type="NCBIfam" id="TIGR00029">
    <property type="entry name" value="S20"/>
    <property type="match status" value="1"/>
</dbReference>
<evidence type="ECO:0000256" key="5">
    <source>
        <dbReference type="ARBA" id="ARBA00023274"/>
    </source>
</evidence>
<geneLocation type="plastid" evidence="6"/>
<sequence>MAKSKSAKKRVITNRRNYIKNKYYKTSIKNRIKTFFTYLKVKRNSADFDRTILINLLNSIYSFLDKASKNNIFHKNTVARKKVQLLTNLKTL</sequence>
<dbReference type="GO" id="GO:0003735">
    <property type="term" value="F:structural constituent of ribosome"/>
    <property type="evidence" value="ECO:0007669"/>
    <property type="project" value="InterPro"/>
</dbReference>
<dbReference type="EMBL" id="MN065498">
    <property type="protein sequence ID" value="QEI59586.1"/>
    <property type="molecule type" value="Genomic_DNA"/>
</dbReference>
<dbReference type="Gene3D" id="1.20.58.110">
    <property type="entry name" value="Ribosomal protein S20"/>
    <property type="match status" value="1"/>
</dbReference>
<comment type="similarity">
    <text evidence="1">Belongs to the bacterial ribosomal protein bS20 family.</text>
</comment>
<evidence type="ECO:0000256" key="1">
    <source>
        <dbReference type="ARBA" id="ARBA00007634"/>
    </source>
</evidence>
<keyword evidence="6" id="KW-0934">Plastid</keyword>
<dbReference type="PANTHER" id="PTHR33398">
    <property type="entry name" value="30S RIBOSOMAL PROTEIN S20"/>
    <property type="match status" value="1"/>
</dbReference>
<keyword evidence="2" id="KW-0699">rRNA-binding</keyword>
<dbReference type="RefSeq" id="YP_009695279.1">
    <property type="nucleotide sequence ID" value="NC_044785.1"/>
</dbReference>
<protein>
    <submittedName>
        <fullName evidence="6">30S ribosomal protein S20</fullName>
    </submittedName>
</protein>
<dbReference type="GO" id="GO:0015935">
    <property type="term" value="C:small ribosomal subunit"/>
    <property type="evidence" value="ECO:0007669"/>
    <property type="project" value="TreeGrafter"/>
</dbReference>
<evidence type="ECO:0000256" key="4">
    <source>
        <dbReference type="ARBA" id="ARBA00022980"/>
    </source>
</evidence>
<dbReference type="GO" id="GO:0070181">
    <property type="term" value="F:small ribosomal subunit rRNA binding"/>
    <property type="evidence" value="ECO:0007669"/>
    <property type="project" value="TreeGrafter"/>
</dbReference>
<dbReference type="InterPro" id="IPR002583">
    <property type="entry name" value="Ribosomal_bS20"/>
</dbReference>
<gene>
    <name evidence="6" type="primary">rps20</name>
</gene>
<dbReference type="HAMAP" id="MF_00500">
    <property type="entry name" value="Ribosomal_bS20"/>
    <property type="match status" value="1"/>
</dbReference>
<reference evidence="6" key="1">
    <citation type="submission" date="2019-06" db="EMBL/GenBank/DDBJ databases">
        <authorList>
            <person name="Grosvenor D.A."/>
            <person name="Keepers K.G."/>
            <person name="Pogoda C.S."/>
            <person name="Kane N.C."/>
            <person name="Kociolek J.P."/>
        </authorList>
    </citation>
    <scope>NUCLEOTIDE SEQUENCE</scope>
</reference>
<organism evidence="6">
    <name type="scientific">Nitzschia alba</name>
    <name type="common">Marine diatom</name>
    <dbReference type="NCBI Taxonomy" id="2858"/>
    <lineage>
        <taxon>Eukaryota</taxon>
        <taxon>Sar</taxon>
        <taxon>Stramenopiles</taxon>
        <taxon>Ochrophyta</taxon>
        <taxon>Bacillariophyta</taxon>
        <taxon>Bacillariophyceae</taxon>
        <taxon>Bacillariophycidae</taxon>
        <taxon>Bacillariales</taxon>
        <taxon>Bacillariaceae</taxon>
        <taxon>Nitzschia</taxon>
    </lineage>
</organism>
<keyword evidence="4 6" id="KW-0689">Ribosomal protein</keyword>
<name>A0A5C0F2K4_NITAL</name>
<accession>A0A5C0F2K4</accession>